<dbReference type="Proteomes" id="UP000386847">
    <property type="component" value="Chromosome"/>
</dbReference>
<protein>
    <submittedName>
        <fullName evidence="2">AAA family ATPase</fullName>
    </submittedName>
</protein>
<evidence type="ECO:0000313" key="3">
    <source>
        <dbReference type="Proteomes" id="UP000386847"/>
    </source>
</evidence>
<dbReference type="AlphaFoldDB" id="A0A5Q2FD60"/>
<dbReference type="InterPro" id="IPR025669">
    <property type="entry name" value="AAA_dom"/>
</dbReference>
<dbReference type="Gene3D" id="3.40.50.300">
    <property type="entry name" value="P-loop containing nucleotide triphosphate hydrolases"/>
    <property type="match status" value="1"/>
</dbReference>
<evidence type="ECO:0000313" key="2">
    <source>
        <dbReference type="EMBL" id="QGF23023.1"/>
    </source>
</evidence>
<dbReference type="PANTHER" id="PTHR13696:SF52">
    <property type="entry name" value="PARA FAMILY PROTEIN CT_582"/>
    <property type="match status" value="1"/>
</dbReference>
<gene>
    <name evidence="2" type="ORF">Rai3103_04360</name>
</gene>
<dbReference type="Pfam" id="PF13614">
    <property type="entry name" value="AAA_31"/>
    <property type="match status" value="1"/>
</dbReference>
<organism evidence="2 3">
    <name type="scientific">Raineyella fluvialis</name>
    <dbReference type="NCBI Taxonomy" id="2662261"/>
    <lineage>
        <taxon>Bacteria</taxon>
        <taxon>Bacillati</taxon>
        <taxon>Actinomycetota</taxon>
        <taxon>Actinomycetes</taxon>
        <taxon>Propionibacteriales</taxon>
        <taxon>Propionibacteriaceae</taxon>
        <taxon>Raineyella</taxon>
    </lineage>
</organism>
<accession>A0A5Q2FD60</accession>
<dbReference type="PANTHER" id="PTHR13696">
    <property type="entry name" value="P-LOOP CONTAINING NUCLEOSIDE TRIPHOSPHATE HYDROLASE"/>
    <property type="match status" value="1"/>
</dbReference>
<dbReference type="EMBL" id="CP045725">
    <property type="protein sequence ID" value="QGF23023.1"/>
    <property type="molecule type" value="Genomic_DNA"/>
</dbReference>
<dbReference type="CDD" id="cd02042">
    <property type="entry name" value="ParAB_family"/>
    <property type="match status" value="1"/>
</dbReference>
<reference evidence="2 3" key="1">
    <citation type="submission" date="2019-10" db="EMBL/GenBank/DDBJ databases">
        <title>Genomic analysis of Raineyella sp. CBA3103.</title>
        <authorList>
            <person name="Roh S.W."/>
        </authorList>
    </citation>
    <scope>NUCLEOTIDE SEQUENCE [LARGE SCALE GENOMIC DNA]</scope>
    <source>
        <strain evidence="2 3">CBA3103</strain>
    </source>
</reference>
<keyword evidence="3" id="KW-1185">Reference proteome</keyword>
<feature type="domain" description="AAA" evidence="1">
    <location>
        <begin position="3"/>
        <end position="197"/>
    </location>
</feature>
<proteinExistence type="predicted"/>
<name>A0A5Q2FD60_9ACTN</name>
<dbReference type="SUPFAM" id="SSF52540">
    <property type="entry name" value="P-loop containing nucleoside triphosphate hydrolases"/>
    <property type="match status" value="1"/>
</dbReference>
<sequence length="286" mass="31451">MTHVISVVNMKGGVGKTTTTVMLGEFLAAEYGKRVLLVDMDPQVSLSITMLGELQWRLVRDAGHTAVAMFSDALDTAEVPRFDIARAVYRNASNVKAIHDVDLLPLAPDIIDLQPHLAALSVAKRSSVRVWDILHGALAPILPRYDYVLIDCPPSLDVMTKNALRASSGYLIPTIPDVMSTYGITLLQQKVGEFAEQAGIQRPAELGVIVTKHKLNSSVHTGQVARLRNHPTWPPMLTPTVPEANQIAGAAEYQQYSTLRMKYGQAHYADLAELTETFRQRVEEGE</sequence>
<dbReference type="KEGG" id="rain:Rai3103_04360"/>
<dbReference type="InterPro" id="IPR027417">
    <property type="entry name" value="P-loop_NTPase"/>
</dbReference>
<evidence type="ECO:0000259" key="1">
    <source>
        <dbReference type="Pfam" id="PF13614"/>
    </source>
</evidence>
<dbReference type="InterPro" id="IPR050678">
    <property type="entry name" value="DNA_Partitioning_ATPase"/>
</dbReference>